<evidence type="ECO:0000256" key="4">
    <source>
        <dbReference type="ARBA" id="ARBA00022980"/>
    </source>
</evidence>
<dbReference type="GO" id="GO:0019843">
    <property type="term" value="F:rRNA binding"/>
    <property type="evidence" value="ECO:0007669"/>
    <property type="project" value="UniProtKB-UniRule"/>
</dbReference>
<evidence type="ECO:0000256" key="7">
    <source>
        <dbReference type="RuleBase" id="RU003872"/>
    </source>
</evidence>
<evidence type="ECO:0000256" key="6">
    <source>
        <dbReference type="HAMAP-Rule" id="MF_01345"/>
    </source>
</evidence>
<dbReference type="OrthoDB" id="9811714at2"/>
<dbReference type="InterPro" id="IPR000266">
    <property type="entry name" value="Ribosomal_uS17"/>
</dbReference>
<dbReference type="HOGENOM" id="CLU_073626_1_1_6"/>
<keyword evidence="4 6" id="KW-0689">Ribosomal protein</keyword>
<evidence type="ECO:0000256" key="2">
    <source>
        <dbReference type="ARBA" id="ARBA00022730"/>
    </source>
</evidence>
<dbReference type="PANTHER" id="PTHR10744">
    <property type="entry name" value="40S RIBOSOMAL PROTEIN S11 FAMILY MEMBER"/>
    <property type="match status" value="1"/>
</dbReference>
<dbReference type="Gene3D" id="2.40.50.140">
    <property type="entry name" value="Nucleic acid-binding proteins"/>
    <property type="match status" value="1"/>
</dbReference>
<evidence type="ECO:0000256" key="3">
    <source>
        <dbReference type="ARBA" id="ARBA00022884"/>
    </source>
</evidence>
<accession>A0A0C1SA10</accession>
<dbReference type="GO" id="GO:0006412">
    <property type="term" value="P:translation"/>
    <property type="evidence" value="ECO:0007669"/>
    <property type="project" value="UniProtKB-UniRule"/>
</dbReference>
<dbReference type="HAMAP" id="MF_01345_B">
    <property type="entry name" value="Ribosomal_uS17_B"/>
    <property type="match status" value="1"/>
</dbReference>
<evidence type="ECO:0000256" key="5">
    <source>
        <dbReference type="ARBA" id="ARBA00023274"/>
    </source>
</evidence>
<comment type="function">
    <text evidence="6">One of the primary rRNA binding proteins, it binds specifically to the 5'-end of 16S ribosomal RNA.</text>
</comment>
<gene>
    <name evidence="6" type="primary">rpsQ</name>
    <name evidence="8" type="ORF">P689_119107</name>
</gene>
<dbReference type="RefSeq" id="WP_039719518.1">
    <property type="nucleotide sequence ID" value="NZ_AWXV01000002.1"/>
</dbReference>
<comment type="caution">
    <text evidence="8">The sequence shown here is derived from an EMBL/GenBank/DDBJ whole genome shotgun (WGS) entry which is preliminary data.</text>
</comment>
<evidence type="ECO:0000313" key="8">
    <source>
        <dbReference type="EMBL" id="KIE64136.1"/>
    </source>
</evidence>
<dbReference type="PANTHER" id="PTHR10744:SF1">
    <property type="entry name" value="SMALL RIBOSOMAL SUBUNIT PROTEIN US17M"/>
    <property type="match status" value="1"/>
</dbReference>
<evidence type="ECO:0000256" key="1">
    <source>
        <dbReference type="ARBA" id="ARBA00010254"/>
    </source>
</evidence>
<organism evidence="8 9">
    <name type="scientific">Candidatus Riesia pediculischaeffi PTSU</name>
    <dbReference type="NCBI Taxonomy" id="1401651"/>
    <lineage>
        <taxon>Bacteria</taxon>
        <taxon>Pseudomonadati</taxon>
        <taxon>Pseudomonadota</taxon>
        <taxon>Gammaproteobacteria</taxon>
        <taxon>Enterobacterales</taxon>
        <taxon>Enterobacteriaceae</taxon>
        <taxon>Candidatus Riesia</taxon>
    </lineage>
</organism>
<dbReference type="PATRIC" id="fig|1401651.3.peg.136"/>
<keyword evidence="2 6" id="KW-0699">rRNA-binding</keyword>
<evidence type="ECO:0000313" key="9">
    <source>
        <dbReference type="Proteomes" id="UP000054529"/>
    </source>
</evidence>
<comment type="subunit">
    <text evidence="6">Part of the 30S ribosomal subunit.</text>
</comment>
<name>A0A0C1SA10_9ENTR</name>
<dbReference type="AlphaFoldDB" id="A0A0C1SA10"/>
<proteinExistence type="inferred from homology"/>
<dbReference type="Proteomes" id="UP000054529">
    <property type="component" value="Unassembled WGS sequence"/>
</dbReference>
<dbReference type="GO" id="GO:0022627">
    <property type="term" value="C:cytosolic small ribosomal subunit"/>
    <property type="evidence" value="ECO:0007669"/>
    <property type="project" value="UniProtKB-UniRule"/>
</dbReference>
<protein>
    <recommendedName>
        <fullName evidence="6">Small ribosomal subunit protein uS17</fullName>
    </recommendedName>
</protein>
<reference evidence="8 9" key="1">
    <citation type="journal article" date="2014" name="G3 (Bethesda)">
        <title>Genome sequence of Candidatus Riesia pediculischaeffi, endosymbiont of chimpanzee lice, and genomic comparison of recently acquired endosymbionts from human and chimpanzee lice.</title>
        <authorList>
            <person name="Boyd B.M."/>
            <person name="Allen J.M."/>
            <person name="de Crecy-Lagard V."/>
            <person name="Reed D.L."/>
        </authorList>
    </citation>
    <scope>NUCLEOTIDE SEQUENCE [LARGE SCALE GENOMIC DNA]</scope>
    <source>
        <strain evidence="8 9">PTSU</strain>
    </source>
</reference>
<dbReference type="InterPro" id="IPR019984">
    <property type="entry name" value="Ribosomal_uS17_bact/chlr"/>
</dbReference>
<dbReference type="InterPro" id="IPR019979">
    <property type="entry name" value="Ribosomal_uS17_CS"/>
</dbReference>
<dbReference type="NCBIfam" id="TIGR03635">
    <property type="entry name" value="uS17_bact"/>
    <property type="match status" value="1"/>
</dbReference>
<dbReference type="PRINTS" id="PR00973">
    <property type="entry name" value="RIBOSOMALS17"/>
</dbReference>
<comment type="similarity">
    <text evidence="1 6 7">Belongs to the universal ribosomal protein uS17 family.</text>
</comment>
<dbReference type="GO" id="GO:0003735">
    <property type="term" value="F:structural constituent of ribosome"/>
    <property type="evidence" value="ECO:0007669"/>
    <property type="project" value="UniProtKB-UniRule"/>
</dbReference>
<dbReference type="PROSITE" id="PS00056">
    <property type="entry name" value="RIBOSOMAL_S17"/>
    <property type="match status" value="1"/>
</dbReference>
<dbReference type="NCBIfam" id="NF004123">
    <property type="entry name" value="PRK05610.1"/>
    <property type="match status" value="1"/>
</dbReference>
<sequence length="91" mass="10671">MRTNKSPKKTLKAYVINNTMNKSALVRIKKIVKHPLYKKYIKKTTQLQVHDERNTCSIGDVVEIKETRPISKRKSWSIVSILKQDNPNSYR</sequence>
<keyword evidence="5 6" id="KW-0687">Ribonucleoprotein</keyword>
<dbReference type="InterPro" id="IPR012340">
    <property type="entry name" value="NA-bd_OB-fold"/>
</dbReference>
<dbReference type="CDD" id="cd00364">
    <property type="entry name" value="Ribosomal_uS17"/>
    <property type="match status" value="1"/>
</dbReference>
<dbReference type="SUPFAM" id="SSF50249">
    <property type="entry name" value="Nucleic acid-binding proteins"/>
    <property type="match status" value="1"/>
</dbReference>
<keyword evidence="3 6" id="KW-0694">RNA-binding</keyword>
<dbReference type="EMBL" id="AWXV01000002">
    <property type="protein sequence ID" value="KIE64136.1"/>
    <property type="molecule type" value="Genomic_DNA"/>
</dbReference>
<dbReference type="Pfam" id="PF00366">
    <property type="entry name" value="Ribosomal_S17"/>
    <property type="match status" value="1"/>
</dbReference>